<dbReference type="InterPro" id="IPR008936">
    <property type="entry name" value="Rho_GTPase_activation_prot"/>
</dbReference>
<dbReference type="PANTHER" id="PTHR22625">
    <property type="entry name" value="PLEXIN"/>
    <property type="match status" value="1"/>
</dbReference>
<dbReference type="Pfam" id="PF20170">
    <property type="entry name" value="Plexin_RBD"/>
    <property type="match status" value="1"/>
</dbReference>
<dbReference type="GO" id="GO:0050772">
    <property type="term" value="P:positive regulation of axonogenesis"/>
    <property type="evidence" value="ECO:0007669"/>
    <property type="project" value="TreeGrafter"/>
</dbReference>
<evidence type="ECO:0000313" key="5">
    <source>
        <dbReference type="Proteomes" id="UP000694400"/>
    </source>
</evidence>
<dbReference type="Gene3D" id="1.10.506.10">
    <property type="entry name" value="GTPase Activation - p120gap, domain 1"/>
    <property type="match status" value="2"/>
</dbReference>
<dbReference type="FunFam" id="1.10.506.10:FF:000010">
    <property type="entry name" value="Plexin B1"/>
    <property type="match status" value="1"/>
</dbReference>
<sequence length="644" mass="74286">MGNLNFLLGRVQYDTESQLTFPLEAQIGLGVGASFVALVVLVIVFIYRRKSKQALRDYKKVQIQLENLETSVRDRCKKEFTDLMTEMMDLTSDLVGTGIPFLDYKSYAERIFFPGHRESPLQRDLDIPECRRQTVEQGLVQLSNLLNSKLFLTKFIHTLEIQRTFSPRDRAYVASLLTVSLHGKLEYFTDILKTLLNDLVEQYVAKNPKLMLRRTETVVEKLLTNWMSYLPDSVGEPLYMLFRGIKHQVDKGPVDWVTGKAKYTLNDNRLLREDLEYRTLVSTKSFDCDTITQVKEKILDQIYKGTPYCHRPDPDTLDLEWRSGLAGHLILSDEDVTSVVQGTWKRLNTLQHYKVRTESTIALSPLSSSIQNQDYIPGEKTPMLEDADEGGIKLWHLVKPTEEPELPKHRRGSLRDRERAKAIPEIYLTRLLSMKGTLQKFVDDLFQVILSTNRPVPLAVKYFFDLLDEQAMHYGIADPETIHIWKTNSLPLRFWINIIKNPQFVFDVQTSDNVDAVLLVIAQTFMDSCTIADHKLGRDSPINKLLYARDIPRYKQMVERYYADIRQTISASDQEMNSALAELSRNYSGDLNSLVALHELYKYINKYYDQIITALEEDPTAQKMQLGYRLQQIAAAVENKVTDL</sequence>
<name>A0A8B9TFF6_ANAPL</name>
<keyword evidence="1" id="KW-0812">Transmembrane</keyword>
<proteinExistence type="predicted"/>
<dbReference type="SUPFAM" id="SSF48350">
    <property type="entry name" value="GTPase activation domain, GAP"/>
    <property type="match status" value="1"/>
</dbReference>
<evidence type="ECO:0000313" key="4">
    <source>
        <dbReference type="Ensembl" id="ENSAPLP00020019749.1"/>
    </source>
</evidence>
<reference evidence="4" key="2">
    <citation type="submission" date="2025-08" db="UniProtKB">
        <authorList>
            <consortium name="Ensembl"/>
        </authorList>
    </citation>
    <scope>IDENTIFICATION</scope>
</reference>
<dbReference type="InterPro" id="IPR031148">
    <property type="entry name" value="Plexin"/>
</dbReference>
<reference evidence="4" key="1">
    <citation type="submission" date="2019-08" db="EMBL/GenBank/DDBJ databases">
        <title>Three high-quality genomes provides insights into domestication of ducks.</title>
        <authorList>
            <person name="Hou Z.C."/>
            <person name="Zhu F."/>
            <person name="Yin Z.T."/>
            <person name="Zhang F."/>
        </authorList>
    </citation>
    <scope>NUCLEOTIDE SEQUENCE [LARGE SCALE GENOMIC DNA]</scope>
</reference>
<keyword evidence="1" id="KW-0472">Membrane</keyword>
<dbReference type="GO" id="GO:0002116">
    <property type="term" value="C:semaphorin receptor complex"/>
    <property type="evidence" value="ECO:0007669"/>
    <property type="project" value="TreeGrafter"/>
</dbReference>
<dbReference type="InterPro" id="IPR046800">
    <property type="entry name" value="Plexin_RBD"/>
</dbReference>
<dbReference type="GO" id="GO:0017154">
    <property type="term" value="F:semaphorin receptor activity"/>
    <property type="evidence" value="ECO:0007669"/>
    <property type="project" value="InterPro"/>
</dbReference>
<feature type="domain" description="Plexin cytoplasmic RasGAP" evidence="2">
    <location>
        <begin position="98"/>
        <end position="611"/>
    </location>
</feature>
<evidence type="ECO:0000259" key="3">
    <source>
        <dbReference type="Pfam" id="PF20170"/>
    </source>
</evidence>
<organism evidence="4 5">
    <name type="scientific">Anas platyrhynchos</name>
    <name type="common">Mallard</name>
    <name type="synonym">Anas boschas</name>
    <dbReference type="NCBI Taxonomy" id="8839"/>
    <lineage>
        <taxon>Eukaryota</taxon>
        <taxon>Metazoa</taxon>
        <taxon>Chordata</taxon>
        <taxon>Craniata</taxon>
        <taxon>Vertebrata</taxon>
        <taxon>Euteleostomi</taxon>
        <taxon>Archelosauria</taxon>
        <taxon>Archosauria</taxon>
        <taxon>Dinosauria</taxon>
        <taxon>Saurischia</taxon>
        <taxon>Theropoda</taxon>
        <taxon>Coelurosauria</taxon>
        <taxon>Aves</taxon>
        <taxon>Neognathae</taxon>
        <taxon>Galloanserae</taxon>
        <taxon>Anseriformes</taxon>
        <taxon>Anatidae</taxon>
        <taxon>Anatinae</taxon>
        <taxon>Anas</taxon>
    </lineage>
</organism>
<dbReference type="PANTHER" id="PTHR22625:SF36">
    <property type="entry name" value="PLEXIN-B1"/>
    <property type="match status" value="1"/>
</dbReference>
<feature type="domain" description="Plexin cytoplasmic RhoGTPase-binding" evidence="3">
    <location>
        <begin position="265"/>
        <end position="362"/>
    </location>
</feature>
<evidence type="ECO:0000256" key="1">
    <source>
        <dbReference type="SAM" id="Phobius"/>
    </source>
</evidence>
<dbReference type="Ensembl" id="ENSAPLT00020021341.1">
    <property type="protein sequence ID" value="ENSAPLP00020019749.1"/>
    <property type="gene ID" value="ENSAPLG00020012513.1"/>
</dbReference>
<protein>
    <submittedName>
        <fullName evidence="4">Plexin B1</fullName>
    </submittedName>
</protein>
<dbReference type="GO" id="GO:0030334">
    <property type="term" value="P:regulation of cell migration"/>
    <property type="evidence" value="ECO:0007669"/>
    <property type="project" value="TreeGrafter"/>
</dbReference>
<reference evidence="4" key="3">
    <citation type="submission" date="2025-09" db="UniProtKB">
        <authorList>
            <consortium name="Ensembl"/>
        </authorList>
    </citation>
    <scope>IDENTIFICATION</scope>
</reference>
<dbReference type="Proteomes" id="UP000694400">
    <property type="component" value="Chromosome 10"/>
</dbReference>
<dbReference type="FunFam" id="1.10.506.10:FF:000012">
    <property type="entry name" value="Plexin B1"/>
    <property type="match status" value="1"/>
</dbReference>
<accession>A0A8B9TFF6</accession>
<feature type="transmembrane region" description="Helical" evidence="1">
    <location>
        <begin position="27"/>
        <end position="47"/>
    </location>
</feature>
<keyword evidence="1" id="KW-1133">Transmembrane helix</keyword>
<dbReference type="GO" id="GO:0007162">
    <property type="term" value="P:negative regulation of cell adhesion"/>
    <property type="evidence" value="ECO:0007669"/>
    <property type="project" value="TreeGrafter"/>
</dbReference>
<dbReference type="Pfam" id="PF08337">
    <property type="entry name" value="Plexin_cytopl"/>
    <property type="match status" value="1"/>
</dbReference>
<dbReference type="GO" id="GO:0005886">
    <property type="term" value="C:plasma membrane"/>
    <property type="evidence" value="ECO:0007669"/>
    <property type="project" value="TreeGrafter"/>
</dbReference>
<dbReference type="CDD" id="cd12793">
    <property type="entry name" value="RasGAP_plexin_B1"/>
    <property type="match status" value="1"/>
</dbReference>
<evidence type="ECO:0000259" key="2">
    <source>
        <dbReference type="Pfam" id="PF08337"/>
    </source>
</evidence>
<dbReference type="AlphaFoldDB" id="A0A8B9TFF6"/>
<dbReference type="InterPro" id="IPR013548">
    <property type="entry name" value="Plexin_cytoplasmic_RasGAP_dom"/>
</dbReference>
<dbReference type="GO" id="GO:0008360">
    <property type="term" value="P:regulation of cell shape"/>
    <property type="evidence" value="ECO:0007669"/>
    <property type="project" value="TreeGrafter"/>
</dbReference>